<organism evidence="1 2">
    <name type="scientific">Clostridium formicaceticum</name>
    <dbReference type="NCBI Taxonomy" id="1497"/>
    <lineage>
        <taxon>Bacteria</taxon>
        <taxon>Bacillati</taxon>
        <taxon>Bacillota</taxon>
        <taxon>Clostridia</taxon>
        <taxon>Eubacteriales</taxon>
        <taxon>Clostridiaceae</taxon>
        <taxon>Clostridium</taxon>
    </lineage>
</organism>
<sequence>MPSNVDVLCSLLNKQSINYAKEMNFGSYRNVKLSMAEVLDKENRQNDRLST</sequence>
<dbReference type="AlphaFoldDB" id="A0AAC9RLR9"/>
<proteinExistence type="predicted"/>
<dbReference type="EMBL" id="CP020559">
    <property type="protein sequence ID" value="ARE89419.1"/>
    <property type="molecule type" value="Genomic_DNA"/>
</dbReference>
<evidence type="ECO:0000313" key="1">
    <source>
        <dbReference type="EMBL" id="ARE89419.1"/>
    </source>
</evidence>
<gene>
    <name evidence="1" type="ORF">CLFO_38260</name>
</gene>
<protein>
    <submittedName>
        <fullName evidence="1">Uncharacterized protein</fullName>
    </submittedName>
</protein>
<name>A0AAC9RLR9_9CLOT</name>
<dbReference type="Proteomes" id="UP000192478">
    <property type="component" value="Chromosome"/>
</dbReference>
<evidence type="ECO:0000313" key="2">
    <source>
        <dbReference type="Proteomes" id="UP000192478"/>
    </source>
</evidence>
<reference evidence="1 2" key="1">
    <citation type="submission" date="2017-03" db="EMBL/GenBank/DDBJ databases">
        <title>Complete sequence of Clostridium formicaceticum DSM 92.</title>
        <authorList>
            <person name="Poehlein A."/>
            <person name="Karl M."/>
            <person name="Bengelsdorf F.R."/>
            <person name="Duerre P."/>
            <person name="Daniel R."/>
        </authorList>
    </citation>
    <scope>NUCLEOTIDE SEQUENCE [LARGE SCALE GENOMIC DNA]</scope>
    <source>
        <strain evidence="1 2">DSM 92</strain>
    </source>
</reference>
<accession>A0AAC9RLR9</accession>